<feature type="repeat" description="PPR" evidence="3">
    <location>
        <begin position="319"/>
        <end position="353"/>
    </location>
</feature>
<comment type="caution">
    <text evidence="6">The sequence shown here is derived from an EMBL/GenBank/DDBJ whole genome shotgun (WGS) entry which is preliminary data.</text>
</comment>
<dbReference type="InterPro" id="IPR011990">
    <property type="entry name" value="TPR-like_helical_dom_sf"/>
</dbReference>
<keyword evidence="5" id="KW-0812">Transmembrane</keyword>
<feature type="repeat" description="PPR" evidence="3">
    <location>
        <begin position="490"/>
        <end position="524"/>
    </location>
</feature>
<evidence type="ECO:0008006" key="8">
    <source>
        <dbReference type="Google" id="ProtNLM"/>
    </source>
</evidence>
<evidence type="ECO:0000256" key="2">
    <source>
        <dbReference type="ARBA" id="ARBA00022737"/>
    </source>
</evidence>
<evidence type="ECO:0000256" key="3">
    <source>
        <dbReference type="PROSITE-ProRule" id="PRU00708"/>
    </source>
</evidence>
<dbReference type="Gene3D" id="1.25.40.10">
    <property type="entry name" value="Tetratricopeptide repeat domain"/>
    <property type="match status" value="6"/>
</dbReference>
<dbReference type="NCBIfam" id="TIGR00756">
    <property type="entry name" value="PPR"/>
    <property type="match status" value="10"/>
</dbReference>
<dbReference type="Proteomes" id="UP000823749">
    <property type="component" value="Chromosome 6"/>
</dbReference>
<gene>
    <name evidence="6" type="ORF">RHGRI_018053</name>
</gene>
<feature type="repeat" description="PPR" evidence="3">
    <location>
        <begin position="560"/>
        <end position="594"/>
    </location>
</feature>
<feature type="region of interest" description="Disordered" evidence="4">
    <location>
        <begin position="1"/>
        <end position="20"/>
    </location>
</feature>
<evidence type="ECO:0000313" key="6">
    <source>
        <dbReference type="EMBL" id="KAG5545767.1"/>
    </source>
</evidence>
<feature type="transmembrane region" description="Helical" evidence="5">
    <location>
        <begin position="815"/>
        <end position="836"/>
    </location>
</feature>
<feature type="repeat" description="PPR" evidence="3">
    <location>
        <begin position="249"/>
        <end position="283"/>
    </location>
</feature>
<feature type="repeat" description="PPR" evidence="3">
    <location>
        <begin position="354"/>
        <end position="388"/>
    </location>
</feature>
<accession>A0AAV6K015</accession>
<dbReference type="Pfam" id="PF12854">
    <property type="entry name" value="PPR_1"/>
    <property type="match status" value="2"/>
</dbReference>
<feature type="repeat" description="PPR" evidence="3">
    <location>
        <begin position="424"/>
        <end position="458"/>
    </location>
</feature>
<dbReference type="PANTHER" id="PTHR46128:SF211">
    <property type="entry name" value="PENTACOTRIPEPTIDE-REPEAT REGION OF PRORP DOMAIN-CONTAINING PROTEIN"/>
    <property type="match status" value="1"/>
</dbReference>
<feature type="repeat" description="PPR" evidence="3">
    <location>
        <begin position="653"/>
        <end position="687"/>
    </location>
</feature>
<dbReference type="EMBL" id="JACTNZ010000006">
    <property type="protein sequence ID" value="KAG5545767.1"/>
    <property type="molecule type" value="Genomic_DNA"/>
</dbReference>
<comment type="similarity">
    <text evidence="1">Belongs to the PPR family. P subfamily.</text>
</comment>
<feature type="repeat" description="PPR" evidence="3">
    <location>
        <begin position="214"/>
        <end position="248"/>
    </location>
</feature>
<reference evidence="6 7" key="1">
    <citation type="submission" date="2020-08" db="EMBL/GenBank/DDBJ databases">
        <title>Plant Genome Project.</title>
        <authorList>
            <person name="Zhang R.-G."/>
        </authorList>
    </citation>
    <scope>NUCLEOTIDE SEQUENCE [LARGE SCALE GENOMIC DNA]</scope>
    <source>
        <strain evidence="6">WSP0</strain>
        <tissue evidence="6">Leaf</tissue>
    </source>
</reference>
<keyword evidence="2" id="KW-0677">Repeat</keyword>
<proteinExistence type="inferred from homology"/>
<feature type="repeat" description="PPR" evidence="3">
    <location>
        <begin position="525"/>
        <end position="559"/>
    </location>
</feature>
<keyword evidence="5" id="KW-0472">Membrane</keyword>
<organism evidence="6 7">
    <name type="scientific">Rhododendron griersonianum</name>
    <dbReference type="NCBI Taxonomy" id="479676"/>
    <lineage>
        <taxon>Eukaryota</taxon>
        <taxon>Viridiplantae</taxon>
        <taxon>Streptophyta</taxon>
        <taxon>Embryophyta</taxon>
        <taxon>Tracheophyta</taxon>
        <taxon>Spermatophyta</taxon>
        <taxon>Magnoliopsida</taxon>
        <taxon>eudicotyledons</taxon>
        <taxon>Gunneridae</taxon>
        <taxon>Pentapetalae</taxon>
        <taxon>asterids</taxon>
        <taxon>Ericales</taxon>
        <taxon>Ericaceae</taxon>
        <taxon>Ericoideae</taxon>
        <taxon>Rhodoreae</taxon>
        <taxon>Rhododendron</taxon>
    </lineage>
</organism>
<evidence type="ECO:0000256" key="5">
    <source>
        <dbReference type="SAM" id="Phobius"/>
    </source>
</evidence>
<feature type="repeat" description="PPR" evidence="3">
    <location>
        <begin position="389"/>
        <end position="423"/>
    </location>
</feature>
<feature type="repeat" description="PPR" evidence="3">
    <location>
        <begin position="459"/>
        <end position="489"/>
    </location>
</feature>
<dbReference type="Pfam" id="PF13041">
    <property type="entry name" value="PPR_2"/>
    <property type="match status" value="6"/>
</dbReference>
<feature type="repeat" description="PPR" evidence="3">
    <location>
        <begin position="284"/>
        <end position="318"/>
    </location>
</feature>
<dbReference type="InterPro" id="IPR050872">
    <property type="entry name" value="PPR_P_subfamily"/>
</dbReference>
<name>A0AAV6K015_9ERIC</name>
<keyword evidence="7" id="KW-1185">Reference proteome</keyword>
<dbReference type="Pfam" id="PF01535">
    <property type="entry name" value="PPR"/>
    <property type="match status" value="1"/>
</dbReference>
<feature type="repeat" description="PPR" evidence="3">
    <location>
        <begin position="141"/>
        <end position="175"/>
    </location>
</feature>
<evidence type="ECO:0000256" key="1">
    <source>
        <dbReference type="ARBA" id="ARBA00007626"/>
    </source>
</evidence>
<feature type="repeat" description="PPR" evidence="3">
    <location>
        <begin position="595"/>
        <end position="629"/>
    </location>
</feature>
<dbReference type="InterPro" id="IPR002885">
    <property type="entry name" value="PPR_rpt"/>
</dbReference>
<protein>
    <recommendedName>
        <fullName evidence="8">Pentatricopeptide repeat-containing protein</fullName>
    </recommendedName>
</protein>
<evidence type="ECO:0000256" key="4">
    <source>
        <dbReference type="SAM" id="MobiDB-lite"/>
    </source>
</evidence>
<dbReference type="PANTHER" id="PTHR46128">
    <property type="entry name" value="MITOCHONDRIAL GROUP I INTRON SPLICING FACTOR CCM1"/>
    <property type="match status" value="1"/>
</dbReference>
<evidence type="ECO:0000313" key="7">
    <source>
        <dbReference type="Proteomes" id="UP000823749"/>
    </source>
</evidence>
<dbReference type="AlphaFoldDB" id="A0AAV6K015"/>
<dbReference type="PROSITE" id="PS51375">
    <property type="entry name" value="PPR"/>
    <property type="match status" value="14"/>
</dbReference>
<dbReference type="SUPFAM" id="SSF81901">
    <property type="entry name" value="HCP-like"/>
    <property type="match status" value="1"/>
</dbReference>
<sequence>MDSPPSPPPHPIPLSPKPPLTPPQIVQTVISVLTSDKPSLASLSPLIPHLTPPLLHSILASETLASRPLTLLSFFTWARSHLNPTQTLTQTLIPSLLALLSSLFSHSKFPDAKSLLLNFISSDRGHHLHRTLLLPARPRPSKALLDTAVGAYCQFGNPQLAVLIFKKMKRLRLQPKLLTCITLLNSLVKYPSSNRVLLCKDVFNDAVRLGVTPNTNMFNILINGYCLENRFKDALELLSKMGEYECLPDRVTYNTILDAFSKKGQLSEVRDLLVDMKDRGLLPNRNTYNILVCGYCRMGWLREAAQVIELMTQKDLLPDVWTYNMLINGFCHDGRIEEALKLRDEMEKLKLLPDVVTYNTLINGCYKSKNSSNAFKLIAEMKEKGVEPNAVTHNIIIKSYCKEAKMDEAIISVRKMVERGFSPDSVTYNTLIDGYCKIGNFGEAFKIMNEIGGRGLKMDIVTLNSFLHTLCRERKIEEAYELLSSVSKRDETTYNTIIHGYCWVGYVEKAFQFHNKMVENSFKPGIFTCNILLHGLCKEGMLEKALTLFNTWISKGRVLDAVTYNTLITAQCREGRLEDALGLVVEMEVKKLGPDGYTYNAIIGALIEAGRNKEAEELMEKRAEMGKSSDPSLPLDKGRDMVTCEILEKSDSSSLAYSEQIRELCTEGKYRDAMRIFGELTQKGVAIDKSTYITLMKGLVKRRKPIMKAVTIGAGQLGRSTVMGLILPNLALRHELWCNVFSSAKCRASSLISRCSGSGYNSAHGYGARSGGEELQSISRKVLTMDRVASNIDRDVRACFVPWKKLPQTDVRACFFAALKTSGLSVGFLLFLLFCYTGMENREKKTLTGFCYWGGERKVNANGTFLYNGGMCVAILLEEGSQVDELLEKVCGALDINLEGKMFFYNTKRDKTKYVTLKDDNGVAMLFHLNEDDVDLFVEDIGENNDRTQGWFGSRLVSYYWRTRVLSHGGDAIC</sequence>
<keyword evidence="5" id="KW-1133">Transmembrane helix</keyword>